<dbReference type="AlphaFoldDB" id="A0AAQ3SXH3"/>
<dbReference type="Proteomes" id="UP001341281">
    <property type="component" value="Chromosome 03"/>
</dbReference>
<reference evidence="1 2" key="1">
    <citation type="submission" date="2024-02" db="EMBL/GenBank/DDBJ databases">
        <title>High-quality chromosome-scale genome assembly of Pensacola bahiagrass (Paspalum notatum Flugge var. saurae).</title>
        <authorList>
            <person name="Vega J.M."/>
            <person name="Podio M."/>
            <person name="Orjuela J."/>
            <person name="Siena L.A."/>
            <person name="Pessino S.C."/>
            <person name="Combes M.C."/>
            <person name="Mariac C."/>
            <person name="Albertini E."/>
            <person name="Pupilli F."/>
            <person name="Ortiz J.P.A."/>
            <person name="Leblanc O."/>
        </authorList>
    </citation>
    <scope>NUCLEOTIDE SEQUENCE [LARGE SCALE GENOMIC DNA]</scope>
    <source>
        <strain evidence="1">R1</strain>
        <tissue evidence="1">Leaf</tissue>
    </source>
</reference>
<gene>
    <name evidence="1" type="ORF">U9M48_012457</name>
</gene>
<sequence>MKFLAWPASSPLTRSHVTCDAPFLGEYPRAPQEHLLPGHQSSPPGLLPALISKPHNASKTIFGVRKPQNANLVGKRSYSRVQIKMGRQRRTKVLGTCKAPHPRLRLDSCK</sequence>
<organism evidence="1 2">
    <name type="scientific">Paspalum notatum var. saurae</name>
    <dbReference type="NCBI Taxonomy" id="547442"/>
    <lineage>
        <taxon>Eukaryota</taxon>
        <taxon>Viridiplantae</taxon>
        <taxon>Streptophyta</taxon>
        <taxon>Embryophyta</taxon>
        <taxon>Tracheophyta</taxon>
        <taxon>Spermatophyta</taxon>
        <taxon>Magnoliopsida</taxon>
        <taxon>Liliopsida</taxon>
        <taxon>Poales</taxon>
        <taxon>Poaceae</taxon>
        <taxon>PACMAD clade</taxon>
        <taxon>Panicoideae</taxon>
        <taxon>Andropogonodae</taxon>
        <taxon>Paspaleae</taxon>
        <taxon>Paspalinae</taxon>
        <taxon>Paspalum</taxon>
    </lineage>
</organism>
<evidence type="ECO:0000313" key="1">
    <source>
        <dbReference type="EMBL" id="WVZ62748.1"/>
    </source>
</evidence>
<accession>A0AAQ3SXH3</accession>
<protein>
    <submittedName>
        <fullName evidence="1">Uncharacterized protein</fullName>
    </submittedName>
</protein>
<name>A0AAQ3SXH3_PASNO</name>
<proteinExistence type="predicted"/>
<keyword evidence="2" id="KW-1185">Reference proteome</keyword>
<evidence type="ECO:0000313" key="2">
    <source>
        <dbReference type="Proteomes" id="UP001341281"/>
    </source>
</evidence>
<dbReference type="EMBL" id="CP144747">
    <property type="protein sequence ID" value="WVZ62748.1"/>
    <property type="molecule type" value="Genomic_DNA"/>
</dbReference>